<dbReference type="AlphaFoldDB" id="A0A0D9X4D1"/>
<evidence type="ECO:0000313" key="6">
    <source>
        <dbReference type="Proteomes" id="UP000032180"/>
    </source>
</evidence>
<keyword evidence="6" id="KW-1185">Reference proteome</keyword>
<dbReference type="FunFam" id="1.25.40.10:FF:000294">
    <property type="entry name" value="Pentatricopeptide repeat-containing protein At1g09900"/>
    <property type="match status" value="1"/>
</dbReference>
<reference evidence="6" key="2">
    <citation type="submission" date="2013-12" db="EMBL/GenBank/DDBJ databases">
        <authorList>
            <person name="Yu Y."/>
            <person name="Lee S."/>
            <person name="de Baynast K."/>
            <person name="Wissotski M."/>
            <person name="Liu L."/>
            <person name="Talag J."/>
            <person name="Goicoechea J."/>
            <person name="Angelova A."/>
            <person name="Jetty R."/>
            <person name="Kudrna D."/>
            <person name="Golser W."/>
            <person name="Rivera L."/>
            <person name="Zhang J."/>
            <person name="Wing R."/>
        </authorList>
    </citation>
    <scope>NUCLEOTIDE SEQUENCE</scope>
</reference>
<feature type="repeat" description="PPR" evidence="4">
    <location>
        <begin position="314"/>
        <end position="348"/>
    </location>
</feature>
<feature type="repeat" description="PPR" evidence="4">
    <location>
        <begin position="123"/>
        <end position="158"/>
    </location>
</feature>
<proteinExistence type="inferred from homology"/>
<dbReference type="NCBIfam" id="TIGR00756">
    <property type="entry name" value="PPR"/>
    <property type="match status" value="14"/>
</dbReference>
<accession>A0A0D9X4D1</accession>
<feature type="repeat" description="PPR" evidence="4">
    <location>
        <begin position="279"/>
        <end position="313"/>
    </location>
</feature>
<dbReference type="HOGENOM" id="CLU_002706_49_19_1"/>
<feature type="repeat" description="PPR" evidence="4">
    <location>
        <begin position="523"/>
        <end position="557"/>
    </location>
</feature>
<dbReference type="Gene3D" id="1.25.40.10">
    <property type="entry name" value="Tetratricopeptide repeat domain"/>
    <property type="match status" value="7"/>
</dbReference>
<feature type="repeat" description="PPR" evidence="4">
    <location>
        <begin position="558"/>
        <end position="592"/>
    </location>
</feature>
<reference evidence="5" key="3">
    <citation type="submission" date="2015-04" db="UniProtKB">
        <authorList>
            <consortium name="EnsemblPlants"/>
        </authorList>
    </citation>
    <scope>IDENTIFICATION</scope>
</reference>
<dbReference type="Pfam" id="PF12854">
    <property type="entry name" value="PPR_1"/>
    <property type="match status" value="2"/>
</dbReference>
<protein>
    <submittedName>
        <fullName evidence="5">Uncharacterized protein</fullName>
    </submittedName>
</protein>
<evidence type="ECO:0000256" key="1">
    <source>
        <dbReference type="ARBA" id="ARBA00007626"/>
    </source>
</evidence>
<evidence type="ECO:0000256" key="4">
    <source>
        <dbReference type="PROSITE-ProRule" id="PRU00708"/>
    </source>
</evidence>
<comment type="similarity">
    <text evidence="1">Belongs to the PPR family. P subfamily.</text>
</comment>
<feature type="repeat" description="PPR" evidence="4">
    <location>
        <begin position="244"/>
        <end position="278"/>
    </location>
</feature>
<dbReference type="PROSITE" id="PS51375">
    <property type="entry name" value="PPR"/>
    <property type="match status" value="14"/>
</dbReference>
<feature type="repeat" description="PPR" evidence="4">
    <location>
        <begin position="666"/>
        <end position="700"/>
    </location>
</feature>
<name>A0A0D9X4D1_9ORYZ</name>
<dbReference type="PANTHER" id="PTHR45613">
    <property type="entry name" value="PENTATRICOPEPTIDE REPEAT-CONTAINING PROTEIN"/>
    <property type="match status" value="1"/>
</dbReference>
<dbReference type="Pfam" id="PF13812">
    <property type="entry name" value="PPR_3"/>
    <property type="match status" value="1"/>
</dbReference>
<evidence type="ECO:0000313" key="5">
    <source>
        <dbReference type="EnsemblPlants" id="LPERR08G02960.1"/>
    </source>
</evidence>
<feature type="repeat" description="PPR" evidence="4">
    <location>
        <begin position="453"/>
        <end position="487"/>
    </location>
</feature>
<dbReference type="InterPro" id="IPR002885">
    <property type="entry name" value="PPR_rpt"/>
</dbReference>
<dbReference type="SUPFAM" id="SSF81901">
    <property type="entry name" value="HCP-like"/>
    <property type="match status" value="1"/>
</dbReference>
<feature type="repeat" description="PPR" evidence="4">
    <location>
        <begin position="631"/>
        <end position="665"/>
    </location>
</feature>
<feature type="repeat" description="PPR" evidence="4">
    <location>
        <begin position="488"/>
        <end position="522"/>
    </location>
</feature>
<evidence type="ECO:0000256" key="2">
    <source>
        <dbReference type="ARBA" id="ARBA00022737"/>
    </source>
</evidence>
<dbReference type="Pfam" id="PF13041">
    <property type="entry name" value="PPR_2"/>
    <property type="match status" value="5"/>
</dbReference>
<keyword evidence="2" id="KW-0677">Repeat</keyword>
<dbReference type="Gramene" id="LPERR08G02960.1">
    <property type="protein sequence ID" value="LPERR08G02960.1"/>
    <property type="gene ID" value="LPERR08G02960"/>
</dbReference>
<feature type="repeat" description="PPR" evidence="4">
    <location>
        <begin position="593"/>
        <end position="627"/>
    </location>
</feature>
<organism evidence="5 6">
    <name type="scientific">Leersia perrieri</name>
    <dbReference type="NCBI Taxonomy" id="77586"/>
    <lineage>
        <taxon>Eukaryota</taxon>
        <taxon>Viridiplantae</taxon>
        <taxon>Streptophyta</taxon>
        <taxon>Embryophyta</taxon>
        <taxon>Tracheophyta</taxon>
        <taxon>Spermatophyta</taxon>
        <taxon>Magnoliopsida</taxon>
        <taxon>Liliopsida</taxon>
        <taxon>Poales</taxon>
        <taxon>Poaceae</taxon>
        <taxon>BOP clade</taxon>
        <taxon>Oryzoideae</taxon>
        <taxon>Oryzeae</taxon>
        <taxon>Oryzinae</taxon>
        <taxon>Leersia</taxon>
    </lineage>
</organism>
<dbReference type="EnsemblPlants" id="LPERR08G02960.1">
    <property type="protein sequence ID" value="LPERR08G02960.1"/>
    <property type="gene ID" value="LPERR08G02960"/>
</dbReference>
<feature type="repeat" description="PPR" evidence="4">
    <location>
        <begin position="384"/>
        <end position="418"/>
    </location>
</feature>
<dbReference type="Proteomes" id="UP000032180">
    <property type="component" value="Chromosome 8"/>
</dbReference>
<sequence length="892" mass="99066">MSRRAQIGARGGRGLGLYAGKVSRLKQGGTRQQAAAGTGSDNAHHLFDELLGRGSRASIYDLNCALNDVAPERPAAAISLLTKVPTPNLCTYSIVIGCCRRVARLDLAFATFGRVIRTGWKVDAITFNPLLKGLCESKRIGDAIDIALRRMPELGCTPDAFSYTILLKGLCDDNRSQQALDLLRIMMADDHTSEGCPPDVVSYSTVINGFLREARLFLPYARLKQWTRPLRSLLGWLKNGVVPDYVTYSSLVHGYCSSGKPKGAIGIFKRMCTDGVEPDVVTYSTLMDYLCKNGRSMEAKKIFDSMVKRGHKPDITTYGTLLHGYATQGCLVEMCHLLDAMVRVDMQPDHRIFNILIGAYAKHGKVDEAMLLFSKMRKQGLKPNVVSYGTIMDGLYRVGRVDDAMSQYNSLISEGLTPDAVIFSTLIHGLCTCDRDKVEELAFETIDRGIHPDTIFFNTILGHLCKEGWITQAQKIFDLMVRTGVNPDVITYSSLMDGYCLDGKMDEAMKLLEGMVSNAVKPDVVTYNTLVNGYCKNGRIEDALALFKQMASKGVNPNIVTYRTILHGLFQAGRTAAARELYLWMIKSGIQFDIATYNIILHGLCQNNCTDDAFPMFQNLQNLCLTNFQLETSTFNIMIGASLRGGRRDEAKNMFASLLAKGLVPDVVTYGLMMKSFIDQGLLEQFDDLFVSMEKNGCTAGSRMLNALVRRLLQKGEVQKAGVYLSKIDQKNFSLEVSTTELLIELVSGGNYDQYIRFIPGKYLPGVKSRAVIPIPFISLHLTMLHLCGFYVDNRFAEKLFCGCPVLQDLELRHCAIKVTLFSSATLKSLTITIPYKTQDNPKAFELIVIDMPNPESRRDSKLKSSSLQCIIVEDVLILLDEFSFGFTDSVI</sequence>
<keyword evidence="3" id="KW-0809">Transit peptide</keyword>
<dbReference type="PANTHER" id="PTHR45613:SF459">
    <property type="entry name" value="OS10G0497300 PROTEIN"/>
    <property type="match status" value="1"/>
</dbReference>
<feature type="repeat" description="PPR" evidence="4">
    <location>
        <begin position="159"/>
        <end position="193"/>
    </location>
</feature>
<evidence type="ECO:0000256" key="3">
    <source>
        <dbReference type="ARBA" id="ARBA00022946"/>
    </source>
</evidence>
<dbReference type="STRING" id="77586.A0A0D9X4D1"/>
<feature type="repeat" description="PPR" evidence="4">
    <location>
        <begin position="349"/>
        <end position="383"/>
    </location>
</feature>
<dbReference type="eggNOG" id="KOG4197">
    <property type="taxonomic scope" value="Eukaryota"/>
</dbReference>
<reference evidence="5 6" key="1">
    <citation type="submission" date="2012-08" db="EMBL/GenBank/DDBJ databases">
        <title>Oryza genome evolution.</title>
        <authorList>
            <person name="Wing R.A."/>
        </authorList>
    </citation>
    <scope>NUCLEOTIDE SEQUENCE</scope>
</reference>
<dbReference type="InterPro" id="IPR011990">
    <property type="entry name" value="TPR-like_helical_dom_sf"/>
</dbReference>